<dbReference type="OrthoDB" id="9803036at2"/>
<dbReference type="PANTHER" id="PTHR13061">
    <property type="entry name" value="DYNACTIN SUBUNIT P25"/>
    <property type="match status" value="1"/>
</dbReference>
<dbReference type="InterPro" id="IPR001451">
    <property type="entry name" value="Hexapep"/>
</dbReference>
<gene>
    <name evidence="1" type="ORF">SAMN05216508_10722</name>
</gene>
<dbReference type="Proteomes" id="UP000198817">
    <property type="component" value="Unassembled WGS sequence"/>
</dbReference>
<evidence type="ECO:0000313" key="1">
    <source>
        <dbReference type="EMBL" id="SFU48198.1"/>
    </source>
</evidence>
<dbReference type="CDD" id="cd04645">
    <property type="entry name" value="LbH_gamma_CA_like"/>
    <property type="match status" value="1"/>
</dbReference>
<reference evidence="1 2" key="1">
    <citation type="submission" date="2016-10" db="EMBL/GenBank/DDBJ databases">
        <authorList>
            <person name="de Groot N.N."/>
        </authorList>
    </citation>
    <scope>NUCLEOTIDE SEQUENCE [LARGE SCALE GENOMIC DNA]</scope>
    <source>
        <strain evidence="1 2">KHGC13</strain>
    </source>
</reference>
<evidence type="ECO:0000313" key="2">
    <source>
        <dbReference type="Proteomes" id="UP000198817"/>
    </source>
</evidence>
<dbReference type="GO" id="GO:0016740">
    <property type="term" value="F:transferase activity"/>
    <property type="evidence" value="ECO:0007669"/>
    <property type="project" value="UniProtKB-KW"/>
</dbReference>
<dbReference type="STRING" id="155865.SAMN05216515_10922"/>
<keyword evidence="2" id="KW-1185">Reference proteome</keyword>
<dbReference type="InterPro" id="IPR050484">
    <property type="entry name" value="Transf_Hexapept/Carb_Anhydrase"/>
</dbReference>
<dbReference type="RefSeq" id="WP_090470788.1">
    <property type="nucleotide sequence ID" value="NZ_FOWF01000009.1"/>
</dbReference>
<proteinExistence type="predicted"/>
<organism evidence="1 2">
    <name type="scientific">Eubacterium pyruvativorans</name>
    <dbReference type="NCBI Taxonomy" id="155865"/>
    <lineage>
        <taxon>Bacteria</taxon>
        <taxon>Bacillati</taxon>
        <taxon>Bacillota</taxon>
        <taxon>Clostridia</taxon>
        <taxon>Eubacteriales</taxon>
        <taxon>Eubacteriaceae</taxon>
        <taxon>Eubacterium</taxon>
    </lineage>
</organism>
<name>A0A1I7GIF5_9FIRM</name>
<dbReference type="Gene3D" id="2.160.10.10">
    <property type="entry name" value="Hexapeptide repeat proteins"/>
    <property type="match status" value="1"/>
</dbReference>
<keyword evidence="1" id="KW-0808">Transferase</keyword>
<accession>A0A1I7GIF5</accession>
<dbReference type="AlphaFoldDB" id="A0A1I7GIF5"/>
<dbReference type="InterPro" id="IPR011004">
    <property type="entry name" value="Trimer_LpxA-like_sf"/>
</dbReference>
<dbReference type="SUPFAM" id="SSF51161">
    <property type="entry name" value="Trimeric LpxA-like enzymes"/>
    <property type="match status" value="1"/>
</dbReference>
<dbReference type="InterPro" id="IPR047324">
    <property type="entry name" value="LbH_gamma_CA-like"/>
</dbReference>
<dbReference type="EMBL" id="FPBT01000007">
    <property type="protein sequence ID" value="SFU48198.1"/>
    <property type="molecule type" value="Genomic_DNA"/>
</dbReference>
<dbReference type="Pfam" id="PF00132">
    <property type="entry name" value="Hexapep"/>
    <property type="match status" value="1"/>
</dbReference>
<dbReference type="PANTHER" id="PTHR13061:SF29">
    <property type="entry name" value="GAMMA CARBONIC ANHYDRASE-LIKE 1, MITOCHONDRIAL-RELATED"/>
    <property type="match status" value="1"/>
</dbReference>
<sequence length="168" mass="17416">MGTIDKTVFIAEGARLSGNVNIEEGGSVWFNAVLRASDAEIRIGAGSNIQDNCVLHAEPGRPVHVGRGCTVGHNAIVHGCTVGDNTLIGMGAIVLNDAKIGNNCLIGAGALVTEGTVIPDGSMAFGSPARIRRDLRPEEIEGNRASAKEYVEEARAMKAAGGAVLRKL</sequence>
<protein>
    <submittedName>
        <fullName evidence="1">Carbonic anhydrase or acetyltransferase, isoleucine patch superfamily</fullName>
    </submittedName>
</protein>